<accession>A0A9E2KG62</accession>
<gene>
    <name evidence="2" type="ORF">H9791_03305</name>
</gene>
<dbReference type="PANTHER" id="PTHR43196:SF2">
    <property type="entry name" value="PHOSPHOADENOSINE PHOSPHOSULFATE REDUCTASE"/>
    <property type="match status" value="1"/>
</dbReference>
<reference evidence="2" key="1">
    <citation type="journal article" date="2021" name="PeerJ">
        <title>Extensive microbial diversity within the chicken gut microbiome revealed by metagenomics and culture.</title>
        <authorList>
            <person name="Gilroy R."/>
            <person name="Ravi A."/>
            <person name="Getino M."/>
            <person name="Pursley I."/>
            <person name="Horton D.L."/>
            <person name="Alikhan N.F."/>
            <person name="Baker D."/>
            <person name="Gharbi K."/>
            <person name="Hall N."/>
            <person name="Watson M."/>
            <person name="Adriaenssens E.M."/>
            <person name="Foster-Nyarko E."/>
            <person name="Jarju S."/>
            <person name="Secka A."/>
            <person name="Antonio M."/>
            <person name="Oren A."/>
            <person name="Chaudhuri R.R."/>
            <person name="La Ragione R."/>
            <person name="Hildebrand F."/>
            <person name="Pallen M.J."/>
        </authorList>
    </citation>
    <scope>NUCLEOTIDE SEQUENCE</scope>
    <source>
        <strain evidence="2">B3-3758</strain>
    </source>
</reference>
<feature type="domain" description="Phosphoadenosine phosphosulphate reductase" evidence="1">
    <location>
        <begin position="51"/>
        <end position="230"/>
    </location>
</feature>
<protein>
    <submittedName>
        <fullName evidence="2">Phosphoadenosine phosphosulfate reductase family protein</fullName>
    </submittedName>
</protein>
<dbReference type="GO" id="GO:0003824">
    <property type="term" value="F:catalytic activity"/>
    <property type="evidence" value="ECO:0007669"/>
    <property type="project" value="InterPro"/>
</dbReference>
<reference evidence="2" key="2">
    <citation type="submission" date="2021-04" db="EMBL/GenBank/DDBJ databases">
        <authorList>
            <person name="Gilroy R."/>
        </authorList>
    </citation>
    <scope>NUCLEOTIDE SEQUENCE</scope>
    <source>
        <strain evidence="2">B3-3758</strain>
    </source>
</reference>
<dbReference type="Pfam" id="PF01507">
    <property type="entry name" value="PAPS_reduct"/>
    <property type="match status" value="1"/>
</dbReference>
<evidence type="ECO:0000313" key="2">
    <source>
        <dbReference type="EMBL" id="MBU3813520.1"/>
    </source>
</evidence>
<dbReference type="AlphaFoldDB" id="A0A9E2KG62"/>
<dbReference type="EMBL" id="JAHLFO010000040">
    <property type="protein sequence ID" value="MBU3813520.1"/>
    <property type="molecule type" value="Genomic_DNA"/>
</dbReference>
<comment type="caution">
    <text evidence="2">The sequence shown here is derived from an EMBL/GenBank/DDBJ whole genome shotgun (WGS) entry which is preliminary data.</text>
</comment>
<dbReference type="InterPro" id="IPR014729">
    <property type="entry name" value="Rossmann-like_a/b/a_fold"/>
</dbReference>
<dbReference type="InterPro" id="IPR050128">
    <property type="entry name" value="Sulfate_adenylyltrnsfr_sub2"/>
</dbReference>
<organism evidence="2 3">
    <name type="scientific">Candidatus Bacteroides intestinipullorum</name>
    <dbReference type="NCBI Taxonomy" id="2838471"/>
    <lineage>
        <taxon>Bacteria</taxon>
        <taxon>Pseudomonadati</taxon>
        <taxon>Bacteroidota</taxon>
        <taxon>Bacteroidia</taxon>
        <taxon>Bacteroidales</taxon>
        <taxon>Bacteroidaceae</taxon>
        <taxon>Bacteroides</taxon>
    </lineage>
</organism>
<evidence type="ECO:0000313" key="3">
    <source>
        <dbReference type="Proteomes" id="UP000824236"/>
    </source>
</evidence>
<sequence length="301" mass="35460">MTASEINLTLNEVLSRVRPRLQKKILYSIDLIRKAEKMALRLDPENGFYNTFSGGKDSQVLYHLVKLAGVKHKTYMSLTSVDPPEVIRFVKTQYPDVELIKPRMSIYDMAKKKHLLPTRRFRWCCAEYKEMYGAGKVTLIGVRKQESARRAKREEISTNIKGKRTEETFDQWSEHEEQMVTCVGGKDKILVSPIIYWTERDVWEFLNANGIQHCELYDQGYTRIGCICCPMSQPRQKAKEIKRWPHVKRNWIKTIKWLIDNGYINHNFNDAETGFCWWISGKSFNKFYADEVLQQKINFEQ</sequence>
<dbReference type="Proteomes" id="UP000824236">
    <property type="component" value="Unassembled WGS sequence"/>
</dbReference>
<dbReference type="SUPFAM" id="SSF52402">
    <property type="entry name" value="Adenine nucleotide alpha hydrolases-like"/>
    <property type="match status" value="1"/>
</dbReference>
<name>A0A9E2KG62_9BACE</name>
<evidence type="ECO:0000259" key="1">
    <source>
        <dbReference type="Pfam" id="PF01507"/>
    </source>
</evidence>
<dbReference type="PANTHER" id="PTHR43196">
    <property type="entry name" value="SULFATE ADENYLYLTRANSFERASE SUBUNIT 2"/>
    <property type="match status" value="1"/>
</dbReference>
<dbReference type="Gene3D" id="3.40.50.620">
    <property type="entry name" value="HUPs"/>
    <property type="match status" value="1"/>
</dbReference>
<dbReference type="InterPro" id="IPR002500">
    <property type="entry name" value="PAPS_reduct_dom"/>
</dbReference>
<proteinExistence type="predicted"/>